<keyword evidence="2 8" id="KW-0028">Amino-acid biosynthesis</keyword>
<dbReference type="SMART" id="SM00359">
    <property type="entry name" value="PUA"/>
    <property type="match status" value="1"/>
</dbReference>
<evidence type="ECO:0000256" key="7">
    <source>
        <dbReference type="ARBA" id="ARBA00022840"/>
    </source>
</evidence>
<feature type="binding site" evidence="8">
    <location>
        <position position="23"/>
    </location>
    <ligand>
        <name>ATP</name>
        <dbReference type="ChEBI" id="CHEBI:30616"/>
    </ligand>
</feature>
<dbReference type="Pfam" id="PF00696">
    <property type="entry name" value="AA_kinase"/>
    <property type="match status" value="1"/>
</dbReference>
<evidence type="ECO:0000256" key="2">
    <source>
        <dbReference type="ARBA" id="ARBA00022605"/>
    </source>
</evidence>
<dbReference type="InterPro" id="IPR041739">
    <property type="entry name" value="G5K_ProB"/>
</dbReference>
<dbReference type="InterPro" id="IPR019797">
    <property type="entry name" value="Glutamate_5-kinase_CS"/>
</dbReference>
<comment type="similarity">
    <text evidence="8">Belongs to the glutamate 5-kinase family.</text>
</comment>
<dbReference type="Gene3D" id="2.30.130.10">
    <property type="entry name" value="PUA domain"/>
    <property type="match status" value="1"/>
</dbReference>
<dbReference type="FunFam" id="3.40.1160.10:FF:000006">
    <property type="entry name" value="Glutamate 5-kinase"/>
    <property type="match status" value="1"/>
</dbReference>
<organism evidence="10 11">
    <name type="scientific">Candidatus Anaerobiospirillum pullistercoris</name>
    <dbReference type="NCBI Taxonomy" id="2838452"/>
    <lineage>
        <taxon>Bacteria</taxon>
        <taxon>Pseudomonadati</taxon>
        <taxon>Pseudomonadota</taxon>
        <taxon>Gammaproteobacteria</taxon>
        <taxon>Aeromonadales</taxon>
        <taxon>Succinivibrionaceae</taxon>
        <taxon>Anaerobiospirillum</taxon>
    </lineage>
</organism>
<proteinExistence type="inferred from homology"/>
<dbReference type="PANTHER" id="PTHR43654">
    <property type="entry name" value="GLUTAMATE 5-KINASE"/>
    <property type="match status" value="1"/>
</dbReference>
<feature type="domain" description="PUA" evidence="9">
    <location>
        <begin position="291"/>
        <end position="374"/>
    </location>
</feature>
<dbReference type="GO" id="GO:0055129">
    <property type="term" value="P:L-proline biosynthetic process"/>
    <property type="evidence" value="ECO:0007669"/>
    <property type="project" value="UniProtKB-UniRule"/>
</dbReference>
<dbReference type="InterPro" id="IPR015947">
    <property type="entry name" value="PUA-like_sf"/>
</dbReference>
<comment type="function">
    <text evidence="8">Catalyzes the transfer of a phosphate group to glutamate to form L-glutamate 5-phosphate.</text>
</comment>
<dbReference type="CDD" id="cd04242">
    <property type="entry name" value="AAK_G5K_ProB"/>
    <property type="match status" value="1"/>
</dbReference>
<dbReference type="GO" id="GO:0005829">
    <property type="term" value="C:cytosol"/>
    <property type="evidence" value="ECO:0007669"/>
    <property type="project" value="TreeGrafter"/>
</dbReference>
<reference evidence="10" key="1">
    <citation type="journal article" date="2021" name="PeerJ">
        <title>Extensive microbial diversity within the chicken gut microbiome revealed by metagenomics and culture.</title>
        <authorList>
            <person name="Gilroy R."/>
            <person name="Ravi A."/>
            <person name="Getino M."/>
            <person name="Pursley I."/>
            <person name="Horton D.L."/>
            <person name="Alikhan N.F."/>
            <person name="Baker D."/>
            <person name="Gharbi K."/>
            <person name="Hall N."/>
            <person name="Watson M."/>
            <person name="Adriaenssens E.M."/>
            <person name="Foster-Nyarko E."/>
            <person name="Jarju S."/>
            <person name="Secka A."/>
            <person name="Antonio M."/>
            <person name="Oren A."/>
            <person name="Chaudhuri R.R."/>
            <person name="La Ragione R."/>
            <person name="Hildebrand F."/>
            <person name="Pallen M.J."/>
        </authorList>
    </citation>
    <scope>NUCLEOTIDE SEQUENCE</scope>
    <source>
        <strain evidence="10">USASDec5-558</strain>
    </source>
</reference>
<sequence length="381" mass="40741">MTDSSKAFGHHNQHQQSLSIVIKLGTSTLTAGKKELNRAHMLEIVRVIAQMKAQGHKVTLVSSGAMAAGREVVKNASSLPPVLSSKQLLASVGQGRLIEVWESLFSIYDIHIGQLLLTRADLENRERFLNARDTLFALLDNGIVPVINENDALSTAEIKVGDNDTLSAITACAIEADKLILLTDQKGLYDSDPRSNPEAKLIREVTTIDEMIYKLAGGSGTSLGTGGMATKVKAASIATKGGVELIIASGHDPSIMLDLIQDRGEGTFFRTNSSPMELRKVWLASTTKPSGKLVVDAGAQRALVERGSSLLPSGIKEVQGEFLRGAVVEIVSVDGVSIGKGIVRYTSNECALLRGCQSDEIEHKLGFSHGVAIHRNDLVLA</sequence>
<dbReference type="GO" id="GO:0005524">
    <property type="term" value="F:ATP binding"/>
    <property type="evidence" value="ECO:0007669"/>
    <property type="project" value="UniProtKB-KW"/>
</dbReference>
<keyword evidence="4 8" id="KW-0808">Transferase</keyword>
<dbReference type="InterPro" id="IPR005715">
    <property type="entry name" value="Glu_5kinase/COase_Synthase"/>
</dbReference>
<feature type="binding site" evidence="8">
    <location>
        <position position="151"/>
    </location>
    <ligand>
        <name>substrate</name>
    </ligand>
</feature>
<dbReference type="CDD" id="cd21157">
    <property type="entry name" value="PUA_G5K"/>
    <property type="match status" value="1"/>
</dbReference>
<feature type="binding site" evidence="8">
    <location>
        <begin position="225"/>
        <end position="231"/>
    </location>
    <ligand>
        <name>ATP</name>
        <dbReference type="ChEBI" id="CHEBI:30616"/>
    </ligand>
</feature>
<gene>
    <name evidence="8 10" type="primary">proB</name>
    <name evidence="10" type="ORF">H9850_00485</name>
</gene>
<comment type="caution">
    <text evidence="10">The sequence shown here is derived from an EMBL/GenBank/DDBJ whole genome shotgun (WGS) entry which is preliminary data.</text>
</comment>
<dbReference type="EMBL" id="DXEV01000013">
    <property type="protein sequence ID" value="HIX55933.1"/>
    <property type="molecule type" value="Genomic_DNA"/>
</dbReference>
<dbReference type="InterPro" id="IPR001057">
    <property type="entry name" value="Glu/AcGlu_kinase"/>
</dbReference>
<dbReference type="PROSITE" id="PS50890">
    <property type="entry name" value="PUA"/>
    <property type="match status" value="1"/>
</dbReference>
<dbReference type="Gene3D" id="3.40.1160.10">
    <property type="entry name" value="Acetylglutamate kinase-like"/>
    <property type="match status" value="1"/>
</dbReference>
<dbReference type="SUPFAM" id="SSF88697">
    <property type="entry name" value="PUA domain-like"/>
    <property type="match status" value="1"/>
</dbReference>
<keyword evidence="7 8" id="KW-0067">ATP-binding</keyword>
<keyword evidence="1 8" id="KW-0963">Cytoplasm</keyword>
<feature type="binding site" evidence="8">
    <location>
        <position position="63"/>
    </location>
    <ligand>
        <name>substrate</name>
    </ligand>
</feature>
<feature type="binding site" evidence="8">
    <location>
        <begin position="183"/>
        <end position="184"/>
    </location>
    <ligand>
        <name>ATP</name>
        <dbReference type="ChEBI" id="CHEBI:30616"/>
    </ligand>
</feature>
<dbReference type="PRINTS" id="PR00474">
    <property type="entry name" value="GLU5KINASE"/>
</dbReference>
<dbReference type="InterPro" id="IPR001048">
    <property type="entry name" value="Asp/Glu/Uridylate_kinase"/>
</dbReference>
<accession>A0A9D1WBU5</accession>
<dbReference type="InterPro" id="IPR011529">
    <property type="entry name" value="Glu_5kinase"/>
</dbReference>
<reference evidence="10" key="2">
    <citation type="submission" date="2021-04" db="EMBL/GenBank/DDBJ databases">
        <authorList>
            <person name="Gilroy R."/>
        </authorList>
    </citation>
    <scope>NUCLEOTIDE SEQUENCE</scope>
    <source>
        <strain evidence="10">USASDec5-558</strain>
    </source>
</reference>
<evidence type="ECO:0000256" key="4">
    <source>
        <dbReference type="ARBA" id="ARBA00022679"/>
    </source>
</evidence>
<dbReference type="AlphaFoldDB" id="A0A9D1WBU5"/>
<comment type="subcellular location">
    <subcellularLocation>
        <location evidence="8">Cytoplasm</location>
    </subcellularLocation>
</comment>
<evidence type="ECO:0000256" key="6">
    <source>
        <dbReference type="ARBA" id="ARBA00022777"/>
    </source>
</evidence>
<dbReference type="InterPro" id="IPR002478">
    <property type="entry name" value="PUA"/>
</dbReference>
<keyword evidence="6 8" id="KW-0418">Kinase</keyword>
<dbReference type="EC" id="2.7.2.11" evidence="8"/>
<evidence type="ECO:0000256" key="1">
    <source>
        <dbReference type="ARBA" id="ARBA00022490"/>
    </source>
</evidence>
<dbReference type="GO" id="GO:0003723">
    <property type="term" value="F:RNA binding"/>
    <property type="evidence" value="ECO:0007669"/>
    <property type="project" value="InterPro"/>
</dbReference>
<dbReference type="HAMAP" id="MF_00456">
    <property type="entry name" value="ProB"/>
    <property type="match status" value="1"/>
</dbReference>
<dbReference type="Proteomes" id="UP000886829">
    <property type="component" value="Unassembled WGS sequence"/>
</dbReference>
<dbReference type="PANTHER" id="PTHR43654:SF1">
    <property type="entry name" value="ISOPENTENYL PHOSPHATE KINASE"/>
    <property type="match status" value="1"/>
</dbReference>
<dbReference type="Pfam" id="PF01472">
    <property type="entry name" value="PUA"/>
    <property type="match status" value="1"/>
</dbReference>
<protein>
    <recommendedName>
        <fullName evidence="8">Glutamate 5-kinase</fullName>
        <ecNumber evidence="8">2.7.2.11</ecNumber>
    </recommendedName>
    <alternativeName>
        <fullName evidence="8">Gamma-glutamyl kinase</fullName>
        <shortName evidence="8">GK</shortName>
    </alternativeName>
</protein>
<dbReference type="PIRSF" id="PIRSF000729">
    <property type="entry name" value="GK"/>
    <property type="match status" value="1"/>
</dbReference>
<dbReference type="GO" id="GO:0004349">
    <property type="term" value="F:glutamate 5-kinase activity"/>
    <property type="evidence" value="ECO:0007669"/>
    <property type="project" value="UniProtKB-UniRule"/>
</dbReference>
<dbReference type="NCBIfam" id="TIGR01027">
    <property type="entry name" value="proB"/>
    <property type="match status" value="1"/>
</dbReference>
<feature type="binding site" evidence="8">
    <location>
        <position position="163"/>
    </location>
    <ligand>
        <name>substrate</name>
    </ligand>
</feature>
<evidence type="ECO:0000256" key="5">
    <source>
        <dbReference type="ARBA" id="ARBA00022741"/>
    </source>
</evidence>
<evidence type="ECO:0000313" key="10">
    <source>
        <dbReference type="EMBL" id="HIX55933.1"/>
    </source>
</evidence>
<dbReference type="PROSITE" id="PS00902">
    <property type="entry name" value="GLUTAMATE_5_KINASE"/>
    <property type="match status" value="1"/>
</dbReference>
<dbReference type="InterPro" id="IPR036393">
    <property type="entry name" value="AceGlu_kinase-like_sf"/>
</dbReference>
<comment type="catalytic activity">
    <reaction evidence="8">
        <text>L-glutamate + ATP = L-glutamyl 5-phosphate + ADP</text>
        <dbReference type="Rhea" id="RHEA:14877"/>
        <dbReference type="ChEBI" id="CHEBI:29985"/>
        <dbReference type="ChEBI" id="CHEBI:30616"/>
        <dbReference type="ChEBI" id="CHEBI:58274"/>
        <dbReference type="ChEBI" id="CHEBI:456216"/>
        <dbReference type="EC" id="2.7.2.11"/>
    </reaction>
</comment>
<keyword evidence="3 8" id="KW-0641">Proline biosynthesis</keyword>
<name>A0A9D1WBU5_9GAMM</name>
<comment type="pathway">
    <text evidence="8">Amino-acid biosynthesis; L-proline biosynthesis; L-glutamate 5-semialdehyde from L-glutamate: step 1/2.</text>
</comment>
<evidence type="ECO:0000256" key="8">
    <source>
        <dbReference type="HAMAP-Rule" id="MF_00456"/>
    </source>
</evidence>
<dbReference type="InterPro" id="IPR036974">
    <property type="entry name" value="PUA_sf"/>
</dbReference>
<evidence type="ECO:0000259" key="9">
    <source>
        <dbReference type="SMART" id="SM00359"/>
    </source>
</evidence>
<evidence type="ECO:0000256" key="3">
    <source>
        <dbReference type="ARBA" id="ARBA00022650"/>
    </source>
</evidence>
<dbReference type="SUPFAM" id="SSF53633">
    <property type="entry name" value="Carbamate kinase-like"/>
    <property type="match status" value="1"/>
</dbReference>
<keyword evidence="5 8" id="KW-0547">Nucleotide-binding</keyword>
<evidence type="ECO:0000313" key="11">
    <source>
        <dbReference type="Proteomes" id="UP000886829"/>
    </source>
</evidence>